<dbReference type="GO" id="GO:0016020">
    <property type="term" value="C:membrane"/>
    <property type="evidence" value="ECO:0007669"/>
    <property type="project" value="GOC"/>
</dbReference>
<dbReference type="InterPro" id="IPR005135">
    <property type="entry name" value="Endo/exonuclease/phosphatase"/>
</dbReference>
<name>A0A0B7A5J5_9EUPU</name>
<dbReference type="AlphaFoldDB" id="A0A0B7A5J5"/>
<feature type="chain" id="PRO_5002111074" description="Endonuclease/exonuclease/phosphatase domain-containing protein" evidence="1">
    <location>
        <begin position="27"/>
        <end position="528"/>
    </location>
</feature>
<dbReference type="Pfam" id="PF03372">
    <property type="entry name" value="Exo_endo_phos"/>
    <property type="match status" value="1"/>
</dbReference>
<sequence>MSDGHKRFHKLSFFIFLVSGITNIESYISSEPDYKHMLYGGVWKHVIFNPPELMPDIVQASKYVISFIQKRYPGAFTNNRTVTCLSEIDLWCSDSDEVPLAITDYVTTKNGHEYPISIPLSLGKTYNFQLTFNQNETIIIIHHITITKTLEMGQFYVYAHTFHRTFGALHEKHLSRCTSGCTGEGFPKELIILSNLATNKQLELTPEEKCYIAEAEHFCSLHSLQETHSSAQNRKMETDVPRNTLEHSHSDSIQEQTGQQIDRTELHIMTYNMWNFNTYQQNGDYYQRIDRISKLLKVSSPDIVAFQEVRLETPLGGKLGPCQMDHLISVMPQYQFVYQPAQMQMNSLEQGRTEEGLAIFSKYPIIHHDYLLLFRNQSNSADLNQRICQHAVILIPSFGKVHVFNTHLSLSHEAREVAVKQILQYMSCYDGRLVVFLGDLNAEPKETAVRMLSDNTGLLDTWEHLYPSSDGFTFSCIEDKLSKRIDYIFMKKITDKVSLLKVKVFGDKIRSEAASDHRAVMATFVLKN</sequence>
<dbReference type="EMBL" id="HACG01028441">
    <property type="protein sequence ID" value="CEK75306.1"/>
    <property type="molecule type" value="Transcribed_RNA"/>
</dbReference>
<gene>
    <name evidence="3" type="primary">ORF94904</name>
</gene>
<dbReference type="GO" id="GO:0006506">
    <property type="term" value="P:GPI anchor biosynthetic process"/>
    <property type="evidence" value="ECO:0007669"/>
    <property type="project" value="TreeGrafter"/>
</dbReference>
<evidence type="ECO:0000259" key="2">
    <source>
        <dbReference type="Pfam" id="PF03372"/>
    </source>
</evidence>
<dbReference type="PANTHER" id="PTHR14859:SF16">
    <property type="entry name" value="ENDONUCLEASE_EXONUCLEASE_PHOSPHATASE DOMAIN-CONTAINING PROTEIN"/>
    <property type="match status" value="1"/>
</dbReference>
<reference evidence="3" key="1">
    <citation type="submission" date="2014-12" db="EMBL/GenBank/DDBJ databases">
        <title>Insight into the proteome of Arion vulgaris.</title>
        <authorList>
            <person name="Aradska J."/>
            <person name="Bulat T."/>
            <person name="Smidak R."/>
            <person name="Sarate P."/>
            <person name="Gangsoo J."/>
            <person name="Sialana F."/>
            <person name="Bilban M."/>
            <person name="Lubec G."/>
        </authorList>
    </citation>
    <scope>NUCLEOTIDE SEQUENCE</scope>
    <source>
        <tissue evidence="3">Skin</tissue>
    </source>
</reference>
<organism evidence="3">
    <name type="scientific">Arion vulgaris</name>
    <dbReference type="NCBI Taxonomy" id="1028688"/>
    <lineage>
        <taxon>Eukaryota</taxon>
        <taxon>Metazoa</taxon>
        <taxon>Spiralia</taxon>
        <taxon>Lophotrochozoa</taxon>
        <taxon>Mollusca</taxon>
        <taxon>Gastropoda</taxon>
        <taxon>Heterobranchia</taxon>
        <taxon>Euthyneura</taxon>
        <taxon>Panpulmonata</taxon>
        <taxon>Eupulmonata</taxon>
        <taxon>Stylommatophora</taxon>
        <taxon>Helicina</taxon>
        <taxon>Arionoidea</taxon>
        <taxon>Arionidae</taxon>
        <taxon>Arion</taxon>
    </lineage>
</organism>
<dbReference type="Gene3D" id="3.60.10.10">
    <property type="entry name" value="Endonuclease/exonuclease/phosphatase"/>
    <property type="match status" value="1"/>
</dbReference>
<dbReference type="InterPro" id="IPR051916">
    <property type="entry name" value="GPI-anchor_lipid_remodeler"/>
</dbReference>
<feature type="signal peptide" evidence="1">
    <location>
        <begin position="1"/>
        <end position="26"/>
    </location>
</feature>
<evidence type="ECO:0000313" key="3">
    <source>
        <dbReference type="EMBL" id="CEK75306.1"/>
    </source>
</evidence>
<dbReference type="GO" id="GO:0003824">
    <property type="term" value="F:catalytic activity"/>
    <property type="evidence" value="ECO:0007669"/>
    <property type="project" value="InterPro"/>
</dbReference>
<feature type="domain" description="Endonuclease/exonuclease/phosphatase" evidence="2">
    <location>
        <begin position="269"/>
        <end position="517"/>
    </location>
</feature>
<protein>
    <recommendedName>
        <fullName evidence="2">Endonuclease/exonuclease/phosphatase domain-containing protein</fullName>
    </recommendedName>
</protein>
<keyword evidence="1" id="KW-0732">Signal</keyword>
<dbReference type="InterPro" id="IPR036691">
    <property type="entry name" value="Endo/exonu/phosph_ase_sf"/>
</dbReference>
<proteinExistence type="predicted"/>
<accession>A0A0B7A5J5</accession>
<evidence type="ECO:0000256" key="1">
    <source>
        <dbReference type="SAM" id="SignalP"/>
    </source>
</evidence>
<dbReference type="SUPFAM" id="SSF56219">
    <property type="entry name" value="DNase I-like"/>
    <property type="match status" value="1"/>
</dbReference>
<dbReference type="GO" id="GO:0005783">
    <property type="term" value="C:endoplasmic reticulum"/>
    <property type="evidence" value="ECO:0007669"/>
    <property type="project" value="TreeGrafter"/>
</dbReference>
<dbReference type="PANTHER" id="PTHR14859">
    <property type="entry name" value="CALCOFLUOR WHITE HYPERSENSITIVE PROTEIN PRECURSOR"/>
    <property type="match status" value="1"/>
</dbReference>